<feature type="region of interest" description="Disordered" evidence="1">
    <location>
        <begin position="1381"/>
        <end position="1404"/>
    </location>
</feature>
<evidence type="ECO:0000259" key="4">
    <source>
        <dbReference type="Pfam" id="PF01833"/>
    </source>
</evidence>
<evidence type="ECO:0000256" key="2">
    <source>
        <dbReference type="SAM" id="Phobius"/>
    </source>
</evidence>
<feature type="compositionally biased region" description="Polar residues" evidence="1">
    <location>
        <begin position="1382"/>
        <end position="1396"/>
    </location>
</feature>
<dbReference type="InterPro" id="IPR013783">
    <property type="entry name" value="Ig-like_fold"/>
</dbReference>
<dbReference type="InterPro" id="IPR011641">
    <property type="entry name" value="Tyr-kin_ephrin_A/B_rcpt-like"/>
</dbReference>
<gene>
    <name evidence="6" type="ORF">WJX75_000778</name>
</gene>
<feature type="region of interest" description="Disordered" evidence="1">
    <location>
        <begin position="1066"/>
        <end position="1086"/>
    </location>
</feature>
<dbReference type="Gene3D" id="2.10.50.10">
    <property type="entry name" value="Tumor Necrosis Factor Receptor, subunit A, domain 2"/>
    <property type="match status" value="1"/>
</dbReference>
<sequence>MCSAGLLWFLTLLCCIHPRLGQQVQGPAASYSGVNGQDLAVLDEHGSGDLGWGSVYVSGKVVGEEATCTDSSGQATLNLSVLGLPAGFATASVTCKFLPWSTLQDLLNATEQWKDRLVPANKPQAVTSLLEEVYRAEGTPARQQAVGMTSLKGQTGRVMQYNVSCALPSNLGDVSPVLLSELVGTAFKDMVVLTLAPTKLQRVAVFSLDPQVGPLSGGTQVTLQGEGFSQPMSCMFSNGSFAQTVNAKVQSASRATCVVPSWPLISLNGSNGTIVDFKVTINSCLFGFSYGYYLNPLVRRVHPETGPRYGSFPLTLYLEDSLEVLTGGKEEMLRPALRIQGASEDGGDLLLRANLTDDRRAIMATTPASSGPLTAGSHLLHVSLNGQFAGLNTSDMVINVEGPLVAMAAPYGYRSVTGAGVVEVSVVLEGPNMLRVTAQLSVAQRLLSADGSTVESLLSGPAAATLLSADEVFWMPGESGGRNVTLHLGAPDASQPPGALLVMVGNVSNADLSVEQSSTVISDIPAANFTTGFTINPNQVAYPGDAVTVPVSIKNPLLRAPAAVRYTIASTTGEDPSEYIPEDALEGVLAWDQDVGSSLNLTIPPGQCPPGSYRQNSTEQGLATVEQRQPEYGVGQDARLRAIVVRSANGTVFDLSSTFRPNVAEYGVAVPPSFGNGSLCLLPIQESASVDVYGPDGARIAERWIDRVGVDNGHNRRALLGDMAALAAAASGAPVPPAALPDLAPAAAPAGLPVAKAAAQAQAGVAAMPMKGVAVAAASDVCHSRSWPLTLELGQNQFTLMITVPPAMAPMVSHGNSSNMALVQLQGRPVNATNFGPYGSPAAAAPWRPSPSLHSASSPANTASAPANSSIVYSLSVVQLADPEHAEMTQLNATTSTKESLCVCGGSCPEGIQRSGGAAGGCMPNAPMWLNVSHKTDWVSLQPGLRWPGVPGLRVEVNGQVLSQGGDVSADQVEDTTAETQTRAQADFLPVALVLGLSPGVPVEVPIVVIAEDGVTSLRYFLYIVRDQPPANASSPASSASGSGSLIGDGIGGSASGSLANGPSSGGLHFVRSGTGTGGAGDEKDGKAADLATTLAASEAPLQPGWPVPPSRQPCPECAPCANGTYAYSWGSTHCNHCIIGTFAPRMGSKLCVMCPTNTTNLEDGSYDCPVAVLPGGSLAARYAVIVSFGVYLNGTSLDDIAHKVGVNASSVAILEHLIRSDTASAFNISVGDVNVTGISQVSRRVLYVNVTATLGVDVPPNASADDIKTALEVTNLSADDPIAMLAQNPDKFFGRTTKALDVTAEPDGVPPQRREFRPRRGRSALAAAWPALAGVCLAVLLGGCAAINILRRRSKRAARLYDALLERCSRCHPTRRMGWTPQVNASGSEDASNVALSGGGLTARSKPASFIQVQDAEPMYSSTAYSDGELRRSK</sequence>
<feature type="signal peptide" evidence="3">
    <location>
        <begin position="1"/>
        <end position="21"/>
    </location>
</feature>
<name>A0ABR2YZK1_9CHLO</name>
<organism evidence="6 7">
    <name type="scientific">Coccomyxa subellipsoidea</name>
    <dbReference type="NCBI Taxonomy" id="248742"/>
    <lineage>
        <taxon>Eukaryota</taxon>
        <taxon>Viridiplantae</taxon>
        <taxon>Chlorophyta</taxon>
        <taxon>core chlorophytes</taxon>
        <taxon>Trebouxiophyceae</taxon>
        <taxon>Trebouxiophyceae incertae sedis</taxon>
        <taxon>Coccomyxaceae</taxon>
        <taxon>Coccomyxa</taxon>
    </lineage>
</organism>
<evidence type="ECO:0000256" key="1">
    <source>
        <dbReference type="SAM" id="MobiDB-lite"/>
    </source>
</evidence>
<evidence type="ECO:0000259" key="5">
    <source>
        <dbReference type="Pfam" id="PF07699"/>
    </source>
</evidence>
<dbReference type="EMBL" id="JALJOT010000002">
    <property type="protein sequence ID" value="KAK9917086.1"/>
    <property type="molecule type" value="Genomic_DNA"/>
</dbReference>
<comment type="caution">
    <text evidence="6">The sequence shown here is derived from an EMBL/GenBank/DDBJ whole genome shotgun (WGS) entry which is preliminary data.</text>
</comment>
<feature type="transmembrane region" description="Helical" evidence="2">
    <location>
        <begin position="1328"/>
        <end position="1351"/>
    </location>
</feature>
<dbReference type="Pfam" id="PF01833">
    <property type="entry name" value="TIG"/>
    <property type="match status" value="1"/>
</dbReference>
<keyword evidence="2" id="KW-0812">Transmembrane</keyword>
<feature type="domain" description="IPT/TIG" evidence="4">
    <location>
        <begin position="207"/>
        <end position="283"/>
    </location>
</feature>
<evidence type="ECO:0000256" key="3">
    <source>
        <dbReference type="SAM" id="SignalP"/>
    </source>
</evidence>
<feature type="domain" description="Tyrosine-protein kinase ephrin type A/B receptor-like" evidence="5">
    <location>
        <begin position="1124"/>
        <end position="1166"/>
    </location>
</feature>
<accession>A0ABR2YZK1</accession>
<dbReference type="PANTHER" id="PTHR46967:SF1">
    <property type="entry name" value="KERATIN-ASSOCIATED PROTEIN 16-1-LIKE"/>
    <property type="match status" value="1"/>
</dbReference>
<protein>
    <recommendedName>
        <fullName evidence="8">IPT/TIG domain-containing protein</fullName>
    </recommendedName>
</protein>
<keyword evidence="2" id="KW-1133">Transmembrane helix</keyword>
<dbReference type="InterPro" id="IPR002909">
    <property type="entry name" value="IPT_dom"/>
</dbReference>
<dbReference type="SUPFAM" id="SSF81296">
    <property type="entry name" value="E set domains"/>
    <property type="match status" value="1"/>
</dbReference>
<evidence type="ECO:0008006" key="8">
    <source>
        <dbReference type="Google" id="ProtNLM"/>
    </source>
</evidence>
<keyword evidence="2" id="KW-0472">Membrane</keyword>
<evidence type="ECO:0000313" key="7">
    <source>
        <dbReference type="Proteomes" id="UP001491310"/>
    </source>
</evidence>
<feature type="chain" id="PRO_5045201582" description="IPT/TIG domain-containing protein" evidence="3">
    <location>
        <begin position="22"/>
        <end position="1435"/>
    </location>
</feature>
<dbReference type="Pfam" id="PF07699">
    <property type="entry name" value="Ephrin_rec_like"/>
    <property type="match status" value="1"/>
</dbReference>
<proteinExistence type="predicted"/>
<keyword evidence="7" id="KW-1185">Reference proteome</keyword>
<dbReference type="SMART" id="SM01411">
    <property type="entry name" value="Ephrin_rec_like"/>
    <property type="match status" value="1"/>
</dbReference>
<dbReference type="Gene3D" id="2.60.40.10">
    <property type="entry name" value="Immunoglobulins"/>
    <property type="match status" value="1"/>
</dbReference>
<dbReference type="Proteomes" id="UP001491310">
    <property type="component" value="Unassembled WGS sequence"/>
</dbReference>
<dbReference type="CDD" id="cd00102">
    <property type="entry name" value="IPT"/>
    <property type="match status" value="1"/>
</dbReference>
<keyword evidence="3" id="KW-0732">Signal</keyword>
<evidence type="ECO:0000313" key="6">
    <source>
        <dbReference type="EMBL" id="KAK9917086.1"/>
    </source>
</evidence>
<dbReference type="PANTHER" id="PTHR46967">
    <property type="entry name" value="INSULIN-LIKE GROWTH FACTOR BINDING PROTEIN,N-TERMINAL"/>
    <property type="match status" value="1"/>
</dbReference>
<dbReference type="InterPro" id="IPR014756">
    <property type="entry name" value="Ig_E-set"/>
</dbReference>
<reference evidence="6 7" key="1">
    <citation type="journal article" date="2024" name="Nat. Commun.">
        <title>Phylogenomics reveals the evolutionary origins of lichenization in chlorophyte algae.</title>
        <authorList>
            <person name="Puginier C."/>
            <person name="Libourel C."/>
            <person name="Otte J."/>
            <person name="Skaloud P."/>
            <person name="Haon M."/>
            <person name="Grisel S."/>
            <person name="Petersen M."/>
            <person name="Berrin J.G."/>
            <person name="Delaux P.M."/>
            <person name="Dal Grande F."/>
            <person name="Keller J."/>
        </authorList>
    </citation>
    <scope>NUCLEOTIDE SEQUENCE [LARGE SCALE GENOMIC DNA]</scope>
    <source>
        <strain evidence="6 7">SAG 216-7</strain>
    </source>
</reference>